<protein>
    <submittedName>
        <fullName evidence="2">Uncharacterized protein</fullName>
    </submittedName>
</protein>
<reference evidence="2" key="1">
    <citation type="submission" date="2024-10" db="EMBL/GenBank/DDBJ databases">
        <authorList>
            <person name="Ryan C."/>
        </authorList>
    </citation>
    <scope>NUCLEOTIDE SEQUENCE [LARGE SCALE GENOMIC DNA]</scope>
</reference>
<dbReference type="EMBL" id="OZ075118">
    <property type="protein sequence ID" value="CAL5086041.1"/>
    <property type="molecule type" value="Genomic_DNA"/>
</dbReference>
<dbReference type="AlphaFoldDB" id="A0ABC9G3C3"/>
<evidence type="ECO:0000256" key="1">
    <source>
        <dbReference type="SAM" id="MobiDB-lite"/>
    </source>
</evidence>
<feature type="region of interest" description="Disordered" evidence="1">
    <location>
        <begin position="51"/>
        <end position="71"/>
    </location>
</feature>
<sequence>MEALPMAMDVRATSLRFGWLHAGLPPCASHRNRPAGWYGLVVGSCGGSRVRRAAGTRSSRPPAGDLIRRRQDHASTGASAVRRHAHVAVAVFSGQVLPASAKKSAIPWPISVFISYEFCLAISSSVILFAISPRAVLPNSKSVVLSARSSCRCVSSFSPAPGRVECTRFYIAISLTLPSHCEL</sequence>
<organism evidence="2 3">
    <name type="scientific">Urochloa decumbens</name>
    <dbReference type="NCBI Taxonomy" id="240449"/>
    <lineage>
        <taxon>Eukaryota</taxon>
        <taxon>Viridiplantae</taxon>
        <taxon>Streptophyta</taxon>
        <taxon>Embryophyta</taxon>
        <taxon>Tracheophyta</taxon>
        <taxon>Spermatophyta</taxon>
        <taxon>Magnoliopsida</taxon>
        <taxon>Liliopsida</taxon>
        <taxon>Poales</taxon>
        <taxon>Poaceae</taxon>
        <taxon>PACMAD clade</taxon>
        <taxon>Panicoideae</taxon>
        <taxon>Panicodae</taxon>
        <taxon>Paniceae</taxon>
        <taxon>Melinidinae</taxon>
        <taxon>Urochloa</taxon>
    </lineage>
</organism>
<name>A0ABC9G3C3_9POAL</name>
<gene>
    <name evidence="2" type="ORF">URODEC1_LOCUS111369</name>
</gene>
<keyword evidence="3" id="KW-1185">Reference proteome</keyword>
<proteinExistence type="predicted"/>
<accession>A0ABC9G3C3</accession>
<evidence type="ECO:0000313" key="2">
    <source>
        <dbReference type="EMBL" id="CAL5086041.1"/>
    </source>
</evidence>
<dbReference type="Proteomes" id="UP001497457">
    <property type="component" value="Chromosome 8b"/>
</dbReference>
<evidence type="ECO:0000313" key="3">
    <source>
        <dbReference type="Proteomes" id="UP001497457"/>
    </source>
</evidence>